<accession>U1PKI4</accession>
<sequence length="54" mass="6490">MRHRVHSFTPHTILYYIIYEFPHCGVLCFVADPYARRVNDYRPGITRQRHGESI</sequence>
<proteinExistence type="predicted"/>
<reference evidence="1 2" key="1">
    <citation type="journal article" date="2013" name="PLoS ONE">
        <title>Assembly-driven community genomics of a hypersaline microbial ecosystem.</title>
        <authorList>
            <person name="Podell S."/>
            <person name="Ugalde J.A."/>
            <person name="Narasingarao P."/>
            <person name="Banfield J.F."/>
            <person name="Heidelberg K.B."/>
            <person name="Allen E.E."/>
        </authorList>
    </citation>
    <scope>NUCLEOTIDE SEQUENCE [LARGE SCALE GENOMIC DNA]</scope>
    <source>
        <strain evidence="2">J07HQW2</strain>
    </source>
</reference>
<dbReference type="STRING" id="1238425.J07HQW2_00631"/>
<dbReference type="AlphaFoldDB" id="U1PKI4"/>
<dbReference type="Proteomes" id="UP000030710">
    <property type="component" value="Unassembled WGS sequence"/>
</dbReference>
<protein>
    <submittedName>
        <fullName evidence="1">Uncharacterized protein</fullName>
    </submittedName>
</protein>
<evidence type="ECO:0000313" key="1">
    <source>
        <dbReference type="EMBL" id="ERG94197.1"/>
    </source>
</evidence>
<organism evidence="1 2">
    <name type="scientific">Haloquadratum walsbyi J07HQW2</name>
    <dbReference type="NCBI Taxonomy" id="1238425"/>
    <lineage>
        <taxon>Archaea</taxon>
        <taxon>Methanobacteriati</taxon>
        <taxon>Methanobacteriota</taxon>
        <taxon>Stenosarchaea group</taxon>
        <taxon>Halobacteria</taxon>
        <taxon>Halobacteriales</taxon>
        <taxon>Haloferacaceae</taxon>
        <taxon>Haloquadratum</taxon>
    </lineage>
</organism>
<name>U1PKI4_9EURY</name>
<gene>
    <name evidence="1" type="ORF">J07HQW2_00631</name>
</gene>
<evidence type="ECO:0000313" key="2">
    <source>
        <dbReference type="Proteomes" id="UP000030710"/>
    </source>
</evidence>
<dbReference type="EMBL" id="KE356561">
    <property type="protein sequence ID" value="ERG94197.1"/>
    <property type="molecule type" value="Genomic_DNA"/>
</dbReference>
<dbReference type="HOGENOM" id="CLU_3038998_0_0_2"/>